<evidence type="ECO:0000256" key="1">
    <source>
        <dbReference type="ARBA" id="ARBA00004141"/>
    </source>
</evidence>
<feature type="transmembrane region" description="Helical" evidence="6">
    <location>
        <begin position="40"/>
        <end position="66"/>
    </location>
</feature>
<comment type="similarity">
    <text evidence="2 6">Belongs to the drug/metabolite transporter (DMT) superfamily. Plant drug/metabolite exporter (P-DME) (TC 2.A.7.4) family.</text>
</comment>
<dbReference type="AlphaFoldDB" id="A0A834SG10"/>
<evidence type="ECO:0000313" key="9">
    <source>
        <dbReference type="Proteomes" id="UP000634136"/>
    </source>
</evidence>
<name>A0A834SG10_9FABA</name>
<feature type="transmembrane region" description="Helical" evidence="6">
    <location>
        <begin position="124"/>
        <end position="144"/>
    </location>
</feature>
<keyword evidence="9" id="KW-1185">Reference proteome</keyword>
<keyword evidence="5 6" id="KW-0472">Membrane</keyword>
<dbReference type="InterPro" id="IPR000620">
    <property type="entry name" value="EamA_dom"/>
</dbReference>
<feature type="transmembrane region" description="Helical" evidence="6">
    <location>
        <begin position="213"/>
        <end position="232"/>
    </location>
</feature>
<comment type="subcellular location">
    <subcellularLocation>
        <location evidence="1 6">Membrane</location>
        <topology evidence="1 6">Multi-pass membrane protein</topology>
    </subcellularLocation>
</comment>
<evidence type="ECO:0000313" key="8">
    <source>
        <dbReference type="EMBL" id="KAF7802854.1"/>
    </source>
</evidence>
<feature type="domain" description="EamA" evidence="7">
    <location>
        <begin position="29"/>
        <end position="150"/>
    </location>
</feature>
<protein>
    <recommendedName>
        <fullName evidence="6">WAT1-related protein</fullName>
    </recommendedName>
</protein>
<keyword evidence="4 6" id="KW-1133">Transmembrane helix</keyword>
<evidence type="ECO:0000256" key="6">
    <source>
        <dbReference type="RuleBase" id="RU363077"/>
    </source>
</evidence>
<feature type="transmembrane region" description="Helical" evidence="6">
    <location>
        <begin position="238"/>
        <end position="259"/>
    </location>
</feature>
<dbReference type="PANTHER" id="PTHR31218">
    <property type="entry name" value="WAT1-RELATED PROTEIN"/>
    <property type="match status" value="1"/>
</dbReference>
<organism evidence="8 9">
    <name type="scientific">Senna tora</name>
    <dbReference type="NCBI Taxonomy" id="362788"/>
    <lineage>
        <taxon>Eukaryota</taxon>
        <taxon>Viridiplantae</taxon>
        <taxon>Streptophyta</taxon>
        <taxon>Embryophyta</taxon>
        <taxon>Tracheophyta</taxon>
        <taxon>Spermatophyta</taxon>
        <taxon>Magnoliopsida</taxon>
        <taxon>eudicotyledons</taxon>
        <taxon>Gunneridae</taxon>
        <taxon>Pentapetalae</taxon>
        <taxon>rosids</taxon>
        <taxon>fabids</taxon>
        <taxon>Fabales</taxon>
        <taxon>Fabaceae</taxon>
        <taxon>Caesalpinioideae</taxon>
        <taxon>Cassia clade</taxon>
        <taxon>Senna</taxon>
    </lineage>
</organism>
<evidence type="ECO:0000256" key="2">
    <source>
        <dbReference type="ARBA" id="ARBA00007635"/>
    </source>
</evidence>
<comment type="caution">
    <text evidence="8">The sequence shown here is derived from an EMBL/GenBank/DDBJ whole genome shotgun (WGS) entry which is preliminary data.</text>
</comment>
<proteinExistence type="inferred from homology"/>
<keyword evidence="3 6" id="KW-0812">Transmembrane</keyword>
<reference evidence="8" key="1">
    <citation type="submission" date="2020-09" db="EMBL/GenBank/DDBJ databases">
        <title>Genome-Enabled Discovery of Anthraquinone Biosynthesis in Senna tora.</title>
        <authorList>
            <person name="Kang S.-H."/>
            <person name="Pandey R.P."/>
            <person name="Lee C.-M."/>
            <person name="Sim J.-S."/>
            <person name="Jeong J.-T."/>
            <person name="Choi B.-S."/>
            <person name="Jung M."/>
            <person name="Ginzburg D."/>
            <person name="Zhao K."/>
            <person name="Won S.Y."/>
            <person name="Oh T.-J."/>
            <person name="Yu Y."/>
            <person name="Kim N.-H."/>
            <person name="Lee O.R."/>
            <person name="Lee T.-H."/>
            <person name="Bashyal P."/>
            <person name="Kim T.-S."/>
            <person name="Lee W.-H."/>
            <person name="Kawkins C."/>
            <person name="Kim C.-K."/>
            <person name="Kim J.S."/>
            <person name="Ahn B.O."/>
            <person name="Rhee S.Y."/>
            <person name="Sohng J.K."/>
        </authorList>
    </citation>
    <scope>NUCLEOTIDE SEQUENCE</scope>
    <source>
        <tissue evidence="8">Leaf</tissue>
    </source>
</reference>
<dbReference type="GO" id="GO:0016020">
    <property type="term" value="C:membrane"/>
    <property type="evidence" value="ECO:0007669"/>
    <property type="project" value="UniProtKB-SubCell"/>
</dbReference>
<sequence length="267" mass="29517">MVARRMSCYKDVVPFCAMIAVECTNVVVNVLFKAASLKGLSFYVFIVYSFAVSTLLLLLLLPFVFFRRYVCIDPSIRAQCTSGYWSRGLPSFKMSLLLRILPLGVIGFVAQLCGYKALQYVSPTLFSALSNLMPAFTFILAVFFRMERAEMKSSSTKAKIMGSVVSITDACDKGISSRDDSGISVQPVWDSCICTSLFNGRNKLECLEDKGRYNFGSYYILGLSSLVHTWGLHLKGPVYVSIFKPLSIAIAAAMSVIFLGDSLHLGR</sequence>
<dbReference type="Proteomes" id="UP000634136">
    <property type="component" value="Unassembled WGS sequence"/>
</dbReference>
<dbReference type="Pfam" id="PF00892">
    <property type="entry name" value="EamA"/>
    <property type="match status" value="1"/>
</dbReference>
<dbReference type="OrthoDB" id="1727045at2759"/>
<evidence type="ECO:0000256" key="3">
    <source>
        <dbReference type="ARBA" id="ARBA00022692"/>
    </source>
</evidence>
<evidence type="ECO:0000256" key="4">
    <source>
        <dbReference type="ARBA" id="ARBA00022989"/>
    </source>
</evidence>
<feature type="transmembrane region" description="Helical" evidence="6">
    <location>
        <begin position="96"/>
        <end position="118"/>
    </location>
</feature>
<dbReference type="GO" id="GO:0022857">
    <property type="term" value="F:transmembrane transporter activity"/>
    <property type="evidence" value="ECO:0007669"/>
    <property type="project" value="InterPro"/>
</dbReference>
<gene>
    <name evidence="8" type="ORF">G2W53_041965</name>
</gene>
<feature type="transmembrane region" description="Helical" evidence="6">
    <location>
        <begin position="12"/>
        <end position="34"/>
    </location>
</feature>
<evidence type="ECO:0000256" key="5">
    <source>
        <dbReference type="ARBA" id="ARBA00023136"/>
    </source>
</evidence>
<evidence type="ECO:0000259" key="7">
    <source>
        <dbReference type="Pfam" id="PF00892"/>
    </source>
</evidence>
<dbReference type="InterPro" id="IPR030184">
    <property type="entry name" value="WAT1-related"/>
</dbReference>
<accession>A0A834SG10</accession>
<dbReference type="EMBL" id="JAAIUW010000013">
    <property type="protein sequence ID" value="KAF7802854.1"/>
    <property type="molecule type" value="Genomic_DNA"/>
</dbReference>